<sequence length="131" mass="14269">MPASGDQDALVLGALECYQRAVTRVAEDFARRGALVQPLDVDLDILDALIVRYRTRGEARESWLGSLPVTSDLERAVAELADMLQEEEFDEGDISWPGCTAGDTHPPTAAVVDGVACWQCPRSRAVLSRIL</sequence>
<comment type="caution">
    <text evidence="1">The sequence shown here is derived from an EMBL/GenBank/DDBJ whole genome shotgun (WGS) entry which is preliminary data.</text>
</comment>
<organism evidence="1 2">
    <name type="scientific">Micromonospora acroterricola</name>
    <dbReference type="NCBI Taxonomy" id="2202421"/>
    <lineage>
        <taxon>Bacteria</taxon>
        <taxon>Bacillati</taxon>
        <taxon>Actinomycetota</taxon>
        <taxon>Actinomycetes</taxon>
        <taxon>Micromonosporales</taxon>
        <taxon>Micromonosporaceae</taxon>
        <taxon>Micromonospora</taxon>
    </lineage>
</organism>
<keyword evidence="2" id="KW-1185">Reference proteome</keyword>
<dbReference type="Proteomes" id="UP000245410">
    <property type="component" value="Unassembled WGS sequence"/>
</dbReference>
<accession>A0A317DDI0</accession>
<reference evidence="1 2" key="1">
    <citation type="submission" date="2018-05" db="EMBL/GenBank/DDBJ databases">
        <title>Micromonospora atacamensis sp. nov., a novel actinobacteria isolated from high altitude Atacama Desert soil.</title>
        <authorList>
            <person name="Carro L."/>
            <person name="Golinska P."/>
            <person name="Klenk H.-P."/>
            <person name="Goodfellow M."/>
        </authorList>
    </citation>
    <scope>NUCLEOTIDE SEQUENCE [LARGE SCALE GENOMIC DNA]</scope>
    <source>
        <strain evidence="1 2">5R2A7</strain>
    </source>
</reference>
<evidence type="ECO:0000313" key="1">
    <source>
        <dbReference type="EMBL" id="PWR12798.1"/>
    </source>
</evidence>
<proteinExistence type="predicted"/>
<dbReference type="RefSeq" id="WP_109815793.1">
    <property type="nucleotide sequence ID" value="NZ_QGKR01000094.1"/>
</dbReference>
<dbReference type="AlphaFoldDB" id="A0A317DDI0"/>
<protein>
    <submittedName>
        <fullName evidence="1">Uncharacterized protein</fullName>
    </submittedName>
</protein>
<evidence type="ECO:0000313" key="2">
    <source>
        <dbReference type="Proteomes" id="UP000245410"/>
    </source>
</evidence>
<name>A0A317DDI0_9ACTN</name>
<dbReference type="OrthoDB" id="5197182at2"/>
<dbReference type="EMBL" id="QGKR01000094">
    <property type="protein sequence ID" value="PWR12798.1"/>
    <property type="molecule type" value="Genomic_DNA"/>
</dbReference>
<gene>
    <name evidence="1" type="ORF">DKT68_02405</name>
</gene>